<keyword evidence="7" id="KW-1185">Reference proteome</keyword>
<dbReference type="eggNOG" id="COG2917">
    <property type="taxonomic scope" value="Bacteria"/>
</dbReference>
<protein>
    <recommendedName>
        <fullName evidence="5">Inner membrane-spanning protein YciB</fullName>
    </recommendedName>
</protein>
<dbReference type="RefSeq" id="WP_014743684.1">
    <property type="nucleotide sequence ID" value="NC_017956.1"/>
</dbReference>
<comment type="similarity">
    <text evidence="5">Belongs to the YciB family.</text>
</comment>
<feature type="transmembrane region" description="Helical" evidence="5">
    <location>
        <begin position="169"/>
        <end position="187"/>
    </location>
</feature>
<comment type="function">
    <text evidence="5">Plays a role in cell envelope biogenesis, maintenance of cell envelope integrity and membrane homeostasis.</text>
</comment>
<evidence type="ECO:0000313" key="7">
    <source>
        <dbReference type="Proteomes" id="UP000005258"/>
    </source>
</evidence>
<evidence type="ECO:0000256" key="4">
    <source>
        <dbReference type="ARBA" id="ARBA00023136"/>
    </source>
</evidence>
<dbReference type="STRING" id="1110502.TMO_0165"/>
<dbReference type="InterPro" id="IPR006008">
    <property type="entry name" value="YciB"/>
</dbReference>
<dbReference type="PANTHER" id="PTHR36917">
    <property type="entry name" value="INTRACELLULAR SEPTATION PROTEIN A-RELATED"/>
    <property type="match status" value="1"/>
</dbReference>
<feature type="transmembrane region" description="Helical" evidence="5">
    <location>
        <begin position="146"/>
        <end position="163"/>
    </location>
</feature>
<feature type="transmembrane region" description="Helical" evidence="5">
    <location>
        <begin position="74"/>
        <end position="93"/>
    </location>
</feature>
<organism evidence="6 7">
    <name type="scientific">Tistrella mobilis (strain KA081020-065)</name>
    <dbReference type="NCBI Taxonomy" id="1110502"/>
    <lineage>
        <taxon>Bacteria</taxon>
        <taxon>Pseudomonadati</taxon>
        <taxon>Pseudomonadota</taxon>
        <taxon>Alphaproteobacteria</taxon>
        <taxon>Geminicoccales</taxon>
        <taxon>Geminicoccaceae</taxon>
        <taxon>Tistrella</taxon>
    </lineage>
</organism>
<comment type="subcellular location">
    <subcellularLocation>
        <location evidence="5">Cell inner membrane</location>
        <topology evidence="5">Multi-pass membrane protein</topology>
    </subcellularLocation>
</comment>
<evidence type="ECO:0000256" key="5">
    <source>
        <dbReference type="HAMAP-Rule" id="MF_00189"/>
    </source>
</evidence>
<dbReference type="Proteomes" id="UP000005258">
    <property type="component" value="Chromosome"/>
</dbReference>
<evidence type="ECO:0000256" key="2">
    <source>
        <dbReference type="ARBA" id="ARBA00022692"/>
    </source>
</evidence>
<sequence length="208" mass="22674">MTDKPNEGIEARPTEQRPADAGTGLMRLALEAGPLVVFFVLNAKFGLMTGTAGWMAATAIALTVSWVRERRVPILPLVSGVFVLGFGGLALIFDDELFIKIKPTVVNTLFGVILLGGLALGRPLLKPLVGWAFLLDHQGWLKITRNWGLFFLLLAVINEVVWRNFSTDFWVGFKLFGIMPLTLLFSISQVPLIQRHTLATGGDTGGQG</sequence>
<dbReference type="PATRIC" id="fig|1110502.3.peg.171"/>
<dbReference type="EMBL" id="CP003236">
    <property type="protein sequence ID" value="AFK52004.1"/>
    <property type="molecule type" value="Genomic_DNA"/>
</dbReference>
<dbReference type="Pfam" id="PF04279">
    <property type="entry name" value="IspA"/>
    <property type="match status" value="1"/>
</dbReference>
<reference evidence="6 7" key="1">
    <citation type="journal article" date="2012" name="J. Am. Chem. Soc.">
        <title>Bacterial biosynthesis and maturation of the didemnin anti-cancer agents.</title>
        <authorList>
            <person name="Xu Y."/>
            <person name="Kersten R.D."/>
            <person name="Nam S.J."/>
            <person name="Lu L."/>
            <person name="Al-Suwailem A.M."/>
            <person name="Zheng H."/>
            <person name="Fenical W."/>
            <person name="Dorrestein P.C."/>
            <person name="Moore B.S."/>
            <person name="Qian P.Y."/>
        </authorList>
    </citation>
    <scope>NUCLEOTIDE SEQUENCE [LARGE SCALE GENOMIC DNA]</scope>
    <source>
        <strain evidence="6 7">KA081020-065</strain>
    </source>
</reference>
<keyword evidence="5" id="KW-0997">Cell inner membrane</keyword>
<dbReference type="AlphaFoldDB" id="I3TGW6"/>
<proteinExistence type="inferred from homology"/>
<keyword evidence="3 5" id="KW-1133">Transmembrane helix</keyword>
<evidence type="ECO:0000256" key="1">
    <source>
        <dbReference type="ARBA" id="ARBA00022475"/>
    </source>
</evidence>
<keyword evidence="4 5" id="KW-0472">Membrane</keyword>
<feature type="transmembrane region" description="Helical" evidence="5">
    <location>
        <begin position="47"/>
        <end position="67"/>
    </location>
</feature>
<dbReference type="HOGENOM" id="CLU_089554_1_1_5"/>
<keyword evidence="2 5" id="KW-0812">Transmembrane</keyword>
<dbReference type="KEGG" id="tmo:TMO_0165"/>
<gene>
    <name evidence="6" type="primary">ispZ</name>
    <name evidence="5" type="synonym">yciB</name>
    <name evidence="6" type="ordered locus">TMO_0165</name>
</gene>
<name>I3TGW6_TISMK</name>
<accession>I3TGW6</accession>
<dbReference type="GO" id="GO:0005886">
    <property type="term" value="C:plasma membrane"/>
    <property type="evidence" value="ECO:0007669"/>
    <property type="project" value="UniProtKB-SubCell"/>
</dbReference>
<dbReference type="NCBIfam" id="NF001323">
    <property type="entry name" value="PRK00259.1-1"/>
    <property type="match status" value="1"/>
</dbReference>
<evidence type="ECO:0000256" key="3">
    <source>
        <dbReference type="ARBA" id="ARBA00022989"/>
    </source>
</evidence>
<dbReference type="HAMAP" id="MF_00189">
    <property type="entry name" value="YciB"/>
    <property type="match status" value="1"/>
</dbReference>
<dbReference type="PANTHER" id="PTHR36917:SF1">
    <property type="entry name" value="INNER MEMBRANE-SPANNING PROTEIN YCIB"/>
    <property type="match status" value="1"/>
</dbReference>
<feature type="transmembrane region" description="Helical" evidence="5">
    <location>
        <begin position="105"/>
        <end position="125"/>
    </location>
</feature>
<evidence type="ECO:0000313" key="6">
    <source>
        <dbReference type="EMBL" id="AFK52004.1"/>
    </source>
</evidence>
<dbReference type="NCBIfam" id="TIGR00997">
    <property type="entry name" value="ispZ"/>
    <property type="match status" value="1"/>
</dbReference>
<keyword evidence="1 5" id="KW-1003">Cell membrane</keyword>